<keyword evidence="6" id="KW-1185">Reference proteome</keyword>
<feature type="repeat" description="PPR" evidence="2">
    <location>
        <begin position="302"/>
        <end position="336"/>
    </location>
</feature>
<evidence type="ECO:0000256" key="2">
    <source>
        <dbReference type="PROSITE-ProRule" id="PRU00708"/>
    </source>
</evidence>
<dbReference type="NCBIfam" id="TIGR00756">
    <property type="entry name" value="PPR"/>
    <property type="match status" value="1"/>
</dbReference>
<evidence type="ECO:0000256" key="1">
    <source>
        <dbReference type="ARBA" id="ARBA00022737"/>
    </source>
</evidence>
<feature type="region of interest" description="Disordered" evidence="4">
    <location>
        <begin position="1"/>
        <end position="44"/>
    </location>
</feature>
<dbReference type="EMBL" id="LSRX01000294">
    <property type="protein sequence ID" value="OLQ01364.1"/>
    <property type="molecule type" value="Genomic_DNA"/>
</dbReference>
<feature type="repeat" description="PPR" evidence="2">
    <location>
        <begin position="198"/>
        <end position="232"/>
    </location>
</feature>
<feature type="compositionally biased region" description="Basic and acidic residues" evidence="4">
    <location>
        <begin position="19"/>
        <end position="44"/>
    </location>
</feature>
<evidence type="ECO:0000313" key="5">
    <source>
        <dbReference type="EMBL" id="OLQ01364.1"/>
    </source>
</evidence>
<dbReference type="PANTHER" id="PTHR47447">
    <property type="entry name" value="OS03G0856100 PROTEIN"/>
    <property type="match status" value="1"/>
</dbReference>
<dbReference type="InterPro" id="IPR002885">
    <property type="entry name" value="PPR_rpt"/>
</dbReference>
<dbReference type="AlphaFoldDB" id="A0A1Q9E1Q1"/>
<sequence>MAGKRLVMGPSPGTGLFAHEPRPREKGGRYAREPPKENALIEHEEERVNKQLVEILERGRKAAEAQVEDLKQRLEIREQEMAVLSAAKRDLEEASTNGPRNTGNSLTGFACAPPGMQPCADLVLRWKRNPQLLTVRLGKLSRKQVKGALDLLKSSRSLQLEPNVFHLTAAVSACEKSSRWSMALSLIVSLATWEVLPNEVTLSSSISACAGKGRWESALHLLEEMHRQHIRRDEFSGSAAITAFSQQGRWPRSLGLLRALHVIFVLPSQRSFACCSAVITACEKGRSWQMASLLFQASVSFDVIAYSAVISAGSKGDRWELVLRLLGGMLWAGVMPNEFTLNAVVSSCTKGRWPRALALPSWLPELPVDRVGYNAQIRICEEVQRWQLSFYFLGTMRHALRLQIDKLCWSCAMSACDSSGRWQAVLALMTEARKQRCLGDAVAYGIAIRACCTGWLWQQALKMLCFADVDLTGDMICCGAAATACVDALVVGRFLDLMGSMHAQSLSLCKAGCVKSQAALRERDGEMQRTGLDGFSAKDTGGSLETGAAWLHVSLVYGHLIAPRRLRRVATRWKAQILKLLGEVKKVEQSSASLSQELAASKAELARMKAGGQDVVRRYEEESGRRLELEERCLQLEEKVRAGKEKGRDAELQQKLKQCQQAKQTVEELAKQHEEQSRDASRRAEEAETYGRELQLEVQRLQTLCSEQKQRIRELEASPVERTEDDGMRSMNVRVCSRYVHACDNIGGSAKSSSSSKARRALPRRISQIAAAAADMRQRLDQLFSYTFKGAKHLPLVLDSRCGKGYLQMVTKALGLGEQQTIRPTSLQ</sequence>
<gene>
    <name evidence="5" type="ORF">AK812_SmicGene15887</name>
</gene>
<feature type="region of interest" description="Disordered" evidence="4">
    <location>
        <begin position="667"/>
        <end position="688"/>
    </location>
</feature>
<proteinExistence type="predicted"/>
<dbReference type="Gene3D" id="1.25.40.10">
    <property type="entry name" value="Tetratricopeptide repeat domain"/>
    <property type="match status" value="3"/>
</dbReference>
<name>A0A1Q9E1Q1_SYMMI</name>
<reference evidence="5 6" key="1">
    <citation type="submission" date="2016-02" db="EMBL/GenBank/DDBJ databases">
        <title>Genome analysis of coral dinoflagellate symbionts highlights evolutionary adaptations to a symbiotic lifestyle.</title>
        <authorList>
            <person name="Aranda M."/>
            <person name="Li Y."/>
            <person name="Liew Y.J."/>
            <person name="Baumgarten S."/>
            <person name="Simakov O."/>
            <person name="Wilson M."/>
            <person name="Piel J."/>
            <person name="Ashoor H."/>
            <person name="Bougouffa S."/>
            <person name="Bajic V.B."/>
            <person name="Ryu T."/>
            <person name="Ravasi T."/>
            <person name="Bayer T."/>
            <person name="Micklem G."/>
            <person name="Kim H."/>
            <person name="Bhak J."/>
            <person name="Lajeunesse T.C."/>
            <person name="Voolstra C.R."/>
        </authorList>
    </citation>
    <scope>NUCLEOTIDE SEQUENCE [LARGE SCALE GENOMIC DNA]</scope>
    <source>
        <strain evidence="5 6">CCMP2467</strain>
    </source>
</reference>
<dbReference type="PROSITE" id="PS51375">
    <property type="entry name" value="PPR"/>
    <property type="match status" value="2"/>
</dbReference>
<dbReference type="OrthoDB" id="185373at2759"/>
<keyword evidence="3" id="KW-0175">Coiled coil</keyword>
<dbReference type="PANTHER" id="PTHR47447:SF17">
    <property type="entry name" value="OS12G0638900 PROTEIN"/>
    <property type="match status" value="1"/>
</dbReference>
<dbReference type="InterPro" id="IPR011990">
    <property type="entry name" value="TPR-like_helical_dom_sf"/>
</dbReference>
<evidence type="ECO:0000256" key="3">
    <source>
        <dbReference type="SAM" id="Coils"/>
    </source>
</evidence>
<evidence type="ECO:0000256" key="4">
    <source>
        <dbReference type="SAM" id="MobiDB-lite"/>
    </source>
</evidence>
<dbReference type="Pfam" id="PF01535">
    <property type="entry name" value="PPR"/>
    <property type="match status" value="1"/>
</dbReference>
<feature type="coiled-coil region" evidence="3">
    <location>
        <begin position="53"/>
        <end position="97"/>
    </location>
</feature>
<keyword evidence="1" id="KW-0677">Repeat</keyword>
<evidence type="ECO:0000313" key="6">
    <source>
        <dbReference type="Proteomes" id="UP000186817"/>
    </source>
</evidence>
<comment type="caution">
    <text evidence="5">The sequence shown here is derived from an EMBL/GenBank/DDBJ whole genome shotgun (WGS) entry which is preliminary data.</text>
</comment>
<protein>
    <submittedName>
        <fullName evidence="5">Pentatricopeptide repeat-containing protein, chloroplastic</fullName>
    </submittedName>
</protein>
<accession>A0A1Q9E1Q1</accession>
<dbReference type="Proteomes" id="UP000186817">
    <property type="component" value="Unassembled WGS sequence"/>
</dbReference>
<organism evidence="5 6">
    <name type="scientific">Symbiodinium microadriaticum</name>
    <name type="common">Dinoflagellate</name>
    <name type="synonym">Zooxanthella microadriatica</name>
    <dbReference type="NCBI Taxonomy" id="2951"/>
    <lineage>
        <taxon>Eukaryota</taxon>
        <taxon>Sar</taxon>
        <taxon>Alveolata</taxon>
        <taxon>Dinophyceae</taxon>
        <taxon>Suessiales</taxon>
        <taxon>Symbiodiniaceae</taxon>
        <taxon>Symbiodinium</taxon>
    </lineage>
</organism>